<protein>
    <submittedName>
        <fullName evidence="1">Uncharacterized protein</fullName>
    </submittedName>
</protein>
<proteinExistence type="predicted"/>
<dbReference type="AlphaFoldDB" id="A6BFG8"/>
<gene>
    <name evidence="1" type="ORF">DORLON_01040</name>
</gene>
<reference evidence="1 2" key="2">
    <citation type="submission" date="2007-04" db="EMBL/GenBank/DDBJ databases">
        <title>Draft genome sequence of Dorea longicatena (DSM 13814).</title>
        <authorList>
            <person name="Sudarsanam P."/>
            <person name="Ley R."/>
            <person name="Guruge J."/>
            <person name="Turnbaugh P.J."/>
            <person name="Mahowald M."/>
            <person name="Liep D."/>
            <person name="Gordon J."/>
        </authorList>
    </citation>
    <scope>NUCLEOTIDE SEQUENCE [LARGE SCALE GENOMIC DNA]</scope>
    <source>
        <strain evidence="1 2">DSM 13814</strain>
    </source>
</reference>
<dbReference type="HOGENOM" id="CLU_3403217_0_0_9"/>
<name>A6BFG8_9FIRM</name>
<dbReference type="EMBL" id="AAXB02000003">
    <property type="protein sequence ID" value="EDM63755.1"/>
    <property type="molecule type" value="Genomic_DNA"/>
</dbReference>
<organism evidence="1 2">
    <name type="scientific">Dorea longicatena DSM 13814</name>
    <dbReference type="NCBI Taxonomy" id="411462"/>
    <lineage>
        <taxon>Bacteria</taxon>
        <taxon>Bacillati</taxon>
        <taxon>Bacillota</taxon>
        <taxon>Clostridia</taxon>
        <taxon>Lachnospirales</taxon>
        <taxon>Lachnospiraceae</taxon>
        <taxon>Dorea</taxon>
    </lineage>
</organism>
<accession>A6BFG8</accession>
<reference evidence="1 2" key="1">
    <citation type="submission" date="2007-03" db="EMBL/GenBank/DDBJ databases">
        <authorList>
            <person name="Fulton L."/>
            <person name="Clifton S."/>
            <person name="Fulton B."/>
            <person name="Xu J."/>
            <person name="Minx P."/>
            <person name="Pepin K.H."/>
            <person name="Johnson M."/>
            <person name="Thiruvilangam P."/>
            <person name="Bhonagiri V."/>
            <person name="Nash W.E."/>
            <person name="Mardis E.R."/>
            <person name="Wilson R.K."/>
        </authorList>
    </citation>
    <scope>NUCLEOTIDE SEQUENCE [LARGE SCALE GENOMIC DNA]</scope>
    <source>
        <strain evidence="1 2">DSM 13814</strain>
    </source>
</reference>
<sequence length="30" mass="3544">MLLEHQEKNFLNFISIPHSGWNESINDKSD</sequence>
<evidence type="ECO:0000313" key="1">
    <source>
        <dbReference type="EMBL" id="EDM63755.1"/>
    </source>
</evidence>
<comment type="caution">
    <text evidence="1">The sequence shown here is derived from an EMBL/GenBank/DDBJ whole genome shotgun (WGS) entry which is preliminary data.</text>
</comment>
<evidence type="ECO:0000313" key="2">
    <source>
        <dbReference type="Proteomes" id="UP000004016"/>
    </source>
</evidence>
<dbReference type="Proteomes" id="UP000004016">
    <property type="component" value="Unassembled WGS sequence"/>
</dbReference>